<dbReference type="AlphaFoldDB" id="A0A246DP76"/>
<protein>
    <submittedName>
        <fullName evidence="1">Uncharacterized protein</fullName>
    </submittedName>
</protein>
<gene>
    <name evidence="1" type="ORF">B5E41_24380</name>
</gene>
<name>A0A246DP76_9HYPH</name>
<dbReference type="RefSeq" id="WP_088396407.1">
    <property type="nucleotide sequence ID" value="NZ_MXPU01000019.1"/>
</dbReference>
<comment type="caution">
    <text evidence="1">The sequence shown here is derived from an EMBL/GenBank/DDBJ whole genome shotgun (WGS) entry which is preliminary data.</text>
</comment>
<evidence type="ECO:0000313" key="1">
    <source>
        <dbReference type="EMBL" id="OWO92072.1"/>
    </source>
</evidence>
<organism evidence="1 2">
    <name type="scientific">Rhizobium esperanzae</name>
    <dbReference type="NCBI Taxonomy" id="1967781"/>
    <lineage>
        <taxon>Bacteria</taxon>
        <taxon>Pseudomonadati</taxon>
        <taxon>Pseudomonadota</taxon>
        <taxon>Alphaproteobacteria</taxon>
        <taxon>Hyphomicrobiales</taxon>
        <taxon>Rhizobiaceae</taxon>
        <taxon>Rhizobium/Agrobacterium group</taxon>
        <taxon>Rhizobium</taxon>
    </lineage>
</organism>
<accession>A0A246DP76</accession>
<sequence>MRHRRGIGLAPPDRHAVEIEKATLATLPEWFVIYARCHACRRQMFIDRRDIARRCGQDLSLASLAKRLQCQGCGNRSGNLLLLQMLPRD</sequence>
<evidence type="ECO:0000313" key="2">
    <source>
        <dbReference type="Proteomes" id="UP000197269"/>
    </source>
</evidence>
<reference evidence="1 2" key="1">
    <citation type="submission" date="2017-03" db="EMBL/GenBank/DDBJ databases">
        <title>Genome of strain Rhizobium sp. CNPSo 668.</title>
        <authorList>
            <person name="Ribeiro R."/>
        </authorList>
    </citation>
    <scope>NUCLEOTIDE SEQUENCE [LARGE SCALE GENOMIC DNA]</scope>
    <source>
        <strain evidence="1 2">CNPSo 668</strain>
    </source>
</reference>
<dbReference type="EMBL" id="MXPU01000019">
    <property type="protein sequence ID" value="OWO92072.1"/>
    <property type="molecule type" value="Genomic_DNA"/>
</dbReference>
<proteinExistence type="predicted"/>
<dbReference type="Proteomes" id="UP000197269">
    <property type="component" value="Unassembled WGS sequence"/>
</dbReference>